<dbReference type="AlphaFoldDB" id="A0A076LFM5"/>
<dbReference type="InterPro" id="IPR008514">
    <property type="entry name" value="T6SS_Hcp"/>
</dbReference>
<protein>
    <submittedName>
        <fullName evidence="2">Type VI secretion system protein EvpC</fullName>
    </submittedName>
</protein>
<feature type="region of interest" description="Disordered" evidence="1">
    <location>
        <begin position="143"/>
        <end position="163"/>
    </location>
</feature>
<dbReference type="InterPro" id="IPR053165">
    <property type="entry name" value="HSI-I_assembly_Hcp1"/>
</dbReference>
<dbReference type="GeneID" id="33938235"/>
<dbReference type="RefSeq" id="WP_034162667.1">
    <property type="nucleotide sequence ID" value="NZ_CP006664.1"/>
</dbReference>
<dbReference type="InterPro" id="IPR036624">
    <property type="entry name" value="Hcp1-lik_sf"/>
</dbReference>
<dbReference type="Pfam" id="PF05638">
    <property type="entry name" value="T6SS_HCP"/>
    <property type="match status" value="1"/>
</dbReference>
<dbReference type="KEGG" id="ete:ETEE_0463"/>
<gene>
    <name evidence="2" type="primary">evpC</name>
    <name evidence="2" type="ORF">ETEE_0463</name>
</gene>
<dbReference type="EMBL" id="CP006664">
    <property type="protein sequence ID" value="AIJ06941.1"/>
    <property type="molecule type" value="Genomic_DNA"/>
</dbReference>
<evidence type="ECO:0000313" key="3">
    <source>
        <dbReference type="Proteomes" id="UP000028681"/>
    </source>
</evidence>
<reference evidence="2 3" key="1">
    <citation type="journal article" date="2012" name="PLoS ONE">
        <title>Edwardsiella comparative phylogenomics reveal the new intra/inter-species taxonomic relationships, virulence evolution and niche adaptation mechanisms.</title>
        <authorList>
            <person name="Yang M."/>
            <person name="Lv Y."/>
            <person name="Xiao J."/>
            <person name="Wu H."/>
            <person name="Zheng H."/>
            <person name="Liu Q."/>
            <person name="Zhang Y."/>
            <person name="Wang Q."/>
        </authorList>
    </citation>
    <scope>NUCLEOTIDE SEQUENCE [LARGE SCALE GENOMIC DNA]</scope>
    <source>
        <strain evidence="3">080813</strain>
    </source>
</reference>
<evidence type="ECO:0000313" key="2">
    <source>
        <dbReference type="EMBL" id="AIJ06941.1"/>
    </source>
</evidence>
<dbReference type="PANTHER" id="PTHR36152">
    <property type="entry name" value="CYTOPLASMIC PROTEIN-RELATED"/>
    <property type="match status" value="1"/>
</dbReference>
<sequence>MAFDTYIKLDKVDGESTDDKHKKWIEVLGFAWGAGNECTMESGTQGLNTGKAMMSVLRVTKWMDSASVKLASAAVQGQNFPTLELEICTQAGDKFAFCIYKFTHVAVSSYQCSGATGGSDRPQETIDFAYKEVTWEYIPQDQSGKAGGKIGPEGWSLITNKKK</sequence>
<accession>A0A076LFM5</accession>
<evidence type="ECO:0000256" key="1">
    <source>
        <dbReference type="SAM" id="MobiDB-lite"/>
    </source>
</evidence>
<dbReference type="PANTHER" id="PTHR36152:SF5">
    <property type="entry name" value="PROTEIN HCP1"/>
    <property type="match status" value="1"/>
</dbReference>
<proteinExistence type="predicted"/>
<dbReference type="Proteomes" id="UP000028681">
    <property type="component" value="Chromosome"/>
</dbReference>
<dbReference type="SUPFAM" id="SSF141452">
    <property type="entry name" value="Hcp1-like"/>
    <property type="match status" value="1"/>
</dbReference>
<dbReference type="HOGENOM" id="CLU_112762_0_1_6"/>
<organism evidence="2 3">
    <name type="scientific">Edwardsiella anguillarum ET080813</name>
    <dbReference type="NCBI Taxonomy" id="667120"/>
    <lineage>
        <taxon>Bacteria</taxon>
        <taxon>Pseudomonadati</taxon>
        <taxon>Pseudomonadota</taxon>
        <taxon>Gammaproteobacteria</taxon>
        <taxon>Enterobacterales</taxon>
        <taxon>Hafniaceae</taxon>
        <taxon>Edwardsiella</taxon>
    </lineage>
</organism>
<name>A0A076LFM5_9GAMM</name>
<dbReference type="Gene3D" id="2.30.110.20">
    <property type="entry name" value="Hcp1-like"/>
    <property type="match status" value="1"/>
</dbReference>